<feature type="signal peptide" evidence="1">
    <location>
        <begin position="1"/>
        <end position="25"/>
    </location>
</feature>
<comment type="caution">
    <text evidence="3">The sequence shown here is derived from an EMBL/GenBank/DDBJ whole genome shotgun (WGS) entry which is preliminary data.</text>
</comment>
<dbReference type="EMBL" id="JAHGAW010000016">
    <property type="protein sequence ID" value="MBT2189209.1"/>
    <property type="molecule type" value="Genomic_DNA"/>
</dbReference>
<dbReference type="Proteomes" id="UP001138757">
    <property type="component" value="Unassembled WGS sequence"/>
</dbReference>
<organism evidence="3 4">
    <name type="scientific">Sphingobium nicotianae</name>
    <dbReference type="NCBI Taxonomy" id="2782607"/>
    <lineage>
        <taxon>Bacteria</taxon>
        <taxon>Pseudomonadati</taxon>
        <taxon>Pseudomonadota</taxon>
        <taxon>Alphaproteobacteria</taxon>
        <taxon>Sphingomonadales</taxon>
        <taxon>Sphingomonadaceae</taxon>
        <taxon>Sphingobium</taxon>
    </lineage>
</organism>
<dbReference type="AlphaFoldDB" id="A0A9X1ITG7"/>
<protein>
    <submittedName>
        <fullName evidence="3">DUF4157 domain-containing protein</fullName>
    </submittedName>
</protein>
<feature type="domain" description="eCIS core" evidence="2">
    <location>
        <begin position="73"/>
        <end position="152"/>
    </location>
</feature>
<dbReference type="Pfam" id="PF13699">
    <property type="entry name" value="eCIS_core"/>
    <property type="match status" value="1"/>
</dbReference>
<name>A0A9X1ITG7_9SPHN</name>
<evidence type="ECO:0000256" key="1">
    <source>
        <dbReference type="SAM" id="SignalP"/>
    </source>
</evidence>
<evidence type="ECO:0000313" key="4">
    <source>
        <dbReference type="Proteomes" id="UP001138757"/>
    </source>
</evidence>
<reference evidence="3" key="1">
    <citation type="submission" date="2021-05" db="EMBL/GenBank/DDBJ databases">
        <title>Genome of Sphingobium sp. strain.</title>
        <authorList>
            <person name="Fan R."/>
        </authorList>
    </citation>
    <scope>NUCLEOTIDE SEQUENCE</scope>
    <source>
        <strain evidence="3">H33</strain>
    </source>
</reference>
<evidence type="ECO:0000313" key="3">
    <source>
        <dbReference type="EMBL" id="MBT2189209.1"/>
    </source>
</evidence>
<dbReference type="RefSeq" id="WP_214625468.1">
    <property type="nucleotide sequence ID" value="NZ_JAHGAW010000016.1"/>
</dbReference>
<proteinExistence type="predicted"/>
<accession>A0A9X1ITG7</accession>
<gene>
    <name evidence="3" type="ORF">KK488_19845</name>
</gene>
<keyword evidence="4" id="KW-1185">Reference proteome</keyword>
<keyword evidence="1" id="KW-0732">Signal</keyword>
<dbReference type="InterPro" id="IPR025295">
    <property type="entry name" value="eCIS_core_dom"/>
</dbReference>
<evidence type="ECO:0000259" key="2">
    <source>
        <dbReference type="Pfam" id="PF13699"/>
    </source>
</evidence>
<sequence length="189" mass="20765">MPPRRVLLALSLFAAALTTPASLLAQAGKTDWNAVGQRLLRDMQRAGEDAAGEALAQWIWASRRDALSAGVQPMPQAIRARLRGYFPDALLARVRYRIGNGHDLSLQTNAFKGNAVAITLGDVILFRPDAALLADARLWAHELTHVQQYDRWGVRGFARRYTLDHVGVEREAEAGAARYAQANKARPGN</sequence>
<feature type="chain" id="PRO_5040759393" evidence="1">
    <location>
        <begin position="26"/>
        <end position="189"/>
    </location>
</feature>